<name>A0A420HC36_9PEZI</name>
<dbReference type="SUPFAM" id="SSF51695">
    <property type="entry name" value="PLC-like phosphodiesterases"/>
    <property type="match status" value="1"/>
</dbReference>
<dbReference type="InterPro" id="IPR000909">
    <property type="entry name" value="PLipase_C_PInositol-sp_X_dom"/>
</dbReference>
<evidence type="ECO:0000256" key="1">
    <source>
        <dbReference type="SAM" id="SignalP"/>
    </source>
</evidence>
<keyword evidence="4" id="KW-1185">Reference proteome</keyword>
<feature type="domain" description="Phosphatidylinositol-specific phospholipase C X" evidence="2">
    <location>
        <begin position="71"/>
        <end position="239"/>
    </location>
</feature>
<dbReference type="Gene3D" id="3.20.20.190">
    <property type="entry name" value="Phosphatidylinositol (PI) phosphodiesterase"/>
    <property type="match status" value="1"/>
</dbReference>
<evidence type="ECO:0000313" key="4">
    <source>
        <dbReference type="Proteomes" id="UP000283383"/>
    </source>
</evidence>
<dbReference type="EMBL" id="MCBQ01020520">
    <property type="protein sequence ID" value="RKF54991.1"/>
    <property type="molecule type" value="Genomic_DNA"/>
</dbReference>
<evidence type="ECO:0000313" key="3">
    <source>
        <dbReference type="EMBL" id="RKF54991.1"/>
    </source>
</evidence>
<dbReference type="Pfam" id="PF00388">
    <property type="entry name" value="PI-PLC-X"/>
    <property type="match status" value="1"/>
</dbReference>
<comment type="caution">
    <text evidence="3">The sequence shown here is derived from an EMBL/GenBank/DDBJ whole genome shotgun (WGS) entry which is preliminary data.</text>
</comment>
<sequence>MSIPFSKTCSKLLLLWLCFTALLCYCQIHNNWESIEEFALNKVLQDAAPIFGDYKPKNSINSRWMAKYPDETMLVHMNLPGTHDSQTWNYSSDTQKSLKPVTRLGGMLVAPAKFYRCQEISLLCMLEQGIRVLDLRIALDVTGSSLVFWHAQALQSQTATLESVLFAFYKWLDDHPSETIMISLKYEGLTTIFGRNKSPFQKALYEALTSPTARRYFLPIKNDLGTLGSARGKIILLRRFELNMLPSHERDSIPGVLFPPSEWEKNGHNFTIIYNRTKNHVARIQDHFHLSGKRRFGVSIQEAITLKFDIIKRHLEKAMISHNDDLIWSFTSAEKNLNIPPLYPKVIAFGDEKNIGVNHMMTKFFQDLKGTNSRLGIVMFDFSDTPGEMVKSFLEIQSP</sequence>
<protein>
    <submittedName>
        <fullName evidence="3">1-phosphatidylinositol phosphodiesterase</fullName>
    </submittedName>
</protein>
<feature type="signal peptide" evidence="1">
    <location>
        <begin position="1"/>
        <end position="26"/>
    </location>
</feature>
<proteinExistence type="predicted"/>
<dbReference type="Proteomes" id="UP000283383">
    <property type="component" value="Unassembled WGS sequence"/>
</dbReference>
<dbReference type="GO" id="GO:0008081">
    <property type="term" value="F:phosphoric diester hydrolase activity"/>
    <property type="evidence" value="ECO:0007669"/>
    <property type="project" value="InterPro"/>
</dbReference>
<evidence type="ECO:0000259" key="2">
    <source>
        <dbReference type="SMART" id="SM00148"/>
    </source>
</evidence>
<dbReference type="InterPro" id="IPR051057">
    <property type="entry name" value="PI-PLC_domain"/>
</dbReference>
<dbReference type="PANTHER" id="PTHR13593:SF116">
    <property type="entry name" value="PLC-LIKE PHOSPHODIESTERASE"/>
    <property type="match status" value="1"/>
</dbReference>
<accession>A0A420HC36</accession>
<dbReference type="GO" id="GO:0006629">
    <property type="term" value="P:lipid metabolic process"/>
    <property type="evidence" value="ECO:0007669"/>
    <property type="project" value="InterPro"/>
</dbReference>
<dbReference type="SMART" id="SM00148">
    <property type="entry name" value="PLCXc"/>
    <property type="match status" value="1"/>
</dbReference>
<dbReference type="STRING" id="62708.A0A420HC36"/>
<dbReference type="AlphaFoldDB" id="A0A420HC36"/>
<dbReference type="InterPro" id="IPR017946">
    <property type="entry name" value="PLC-like_Pdiesterase_TIM-brl"/>
</dbReference>
<keyword evidence="1" id="KW-0732">Signal</keyword>
<gene>
    <name evidence="3" type="ORF">GcM3_205021</name>
</gene>
<organism evidence="3 4">
    <name type="scientific">Golovinomyces cichoracearum</name>
    <dbReference type="NCBI Taxonomy" id="62708"/>
    <lineage>
        <taxon>Eukaryota</taxon>
        <taxon>Fungi</taxon>
        <taxon>Dikarya</taxon>
        <taxon>Ascomycota</taxon>
        <taxon>Pezizomycotina</taxon>
        <taxon>Leotiomycetes</taxon>
        <taxon>Erysiphales</taxon>
        <taxon>Erysiphaceae</taxon>
        <taxon>Golovinomyces</taxon>
    </lineage>
</organism>
<dbReference type="PANTHER" id="PTHR13593">
    <property type="match status" value="1"/>
</dbReference>
<feature type="chain" id="PRO_5019197418" evidence="1">
    <location>
        <begin position="27"/>
        <end position="399"/>
    </location>
</feature>
<reference evidence="3 4" key="1">
    <citation type="journal article" date="2018" name="BMC Genomics">
        <title>Comparative genome analyses reveal sequence features reflecting distinct modes of host-adaptation between dicot and monocot powdery mildew.</title>
        <authorList>
            <person name="Wu Y."/>
            <person name="Ma X."/>
            <person name="Pan Z."/>
            <person name="Kale S.D."/>
            <person name="Song Y."/>
            <person name="King H."/>
            <person name="Zhang Q."/>
            <person name="Presley C."/>
            <person name="Deng X."/>
            <person name="Wei C.I."/>
            <person name="Xiao S."/>
        </authorList>
    </citation>
    <scope>NUCLEOTIDE SEQUENCE [LARGE SCALE GENOMIC DNA]</scope>
    <source>
        <strain evidence="3">UMSG3</strain>
    </source>
</reference>